<feature type="transmembrane region" description="Helical" evidence="13">
    <location>
        <begin position="675"/>
        <end position="699"/>
    </location>
</feature>
<dbReference type="SMART" id="SM00665">
    <property type="entry name" value="B561"/>
    <property type="match status" value="2"/>
</dbReference>
<evidence type="ECO:0000256" key="13">
    <source>
        <dbReference type="SAM" id="Phobius"/>
    </source>
</evidence>
<keyword evidence="4" id="KW-0349">Heme</keyword>
<dbReference type="GO" id="GO:0016020">
    <property type="term" value="C:membrane"/>
    <property type="evidence" value="ECO:0007669"/>
    <property type="project" value="UniProtKB-SubCell"/>
</dbReference>
<keyword evidence="9 13" id="KW-1133">Transmembrane helix</keyword>
<dbReference type="CDD" id="cd08760">
    <property type="entry name" value="Cyt_b561_FRRS1_like"/>
    <property type="match status" value="2"/>
</dbReference>
<comment type="subcellular location">
    <subcellularLocation>
        <location evidence="2">Membrane</location>
        <topology evidence="2">Multi-pass membrane protein</topology>
    </subcellularLocation>
</comment>
<organism evidence="16 17">
    <name type="scientific">Citrus x changshan-huyou</name>
    <dbReference type="NCBI Taxonomy" id="2935761"/>
    <lineage>
        <taxon>Eukaryota</taxon>
        <taxon>Viridiplantae</taxon>
        <taxon>Streptophyta</taxon>
        <taxon>Embryophyta</taxon>
        <taxon>Tracheophyta</taxon>
        <taxon>Spermatophyta</taxon>
        <taxon>Magnoliopsida</taxon>
        <taxon>eudicotyledons</taxon>
        <taxon>Gunneridae</taxon>
        <taxon>Pentapetalae</taxon>
        <taxon>rosids</taxon>
        <taxon>malvids</taxon>
        <taxon>Sapindales</taxon>
        <taxon>Rutaceae</taxon>
        <taxon>Aurantioideae</taxon>
        <taxon>Citrus</taxon>
    </lineage>
</organism>
<keyword evidence="6" id="KW-0479">Metal-binding</keyword>
<proteinExistence type="predicted"/>
<evidence type="ECO:0000259" key="14">
    <source>
        <dbReference type="PROSITE" id="PS50836"/>
    </source>
</evidence>
<evidence type="ECO:0000313" key="17">
    <source>
        <dbReference type="Proteomes" id="UP001428341"/>
    </source>
</evidence>
<evidence type="ECO:0000259" key="15">
    <source>
        <dbReference type="PROSITE" id="PS50939"/>
    </source>
</evidence>
<feature type="transmembrane region" description="Helical" evidence="13">
    <location>
        <begin position="166"/>
        <end position="187"/>
    </location>
</feature>
<dbReference type="Gene3D" id="1.20.120.1770">
    <property type="match status" value="2"/>
</dbReference>
<keyword evidence="4" id="KW-0408">Iron</keyword>
<feature type="transmembrane region" description="Helical" evidence="13">
    <location>
        <begin position="640"/>
        <end position="660"/>
    </location>
</feature>
<evidence type="ECO:0000256" key="1">
    <source>
        <dbReference type="ARBA" id="ARBA00001970"/>
    </source>
</evidence>
<evidence type="ECO:0000313" key="16">
    <source>
        <dbReference type="EMBL" id="KAK9222634.1"/>
    </source>
</evidence>
<dbReference type="Pfam" id="PF04526">
    <property type="entry name" value="DUF568"/>
    <property type="match status" value="1"/>
</dbReference>
<evidence type="ECO:0000256" key="8">
    <source>
        <dbReference type="ARBA" id="ARBA00022982"/>
    </source>
</evidence>
<evidence type="ECO:0000256" key="2">
    <source>
        <dbReference type="ARBA" id="ARBA00004141"/>
    </source>
</evidence>
<evidence type="ECO:0000256" key="12">
    <source>
        <dbReference type="SAM" id="MobiDB-lite"/>
    </source>
</evidence>
<evidence type="ECO:0000256" key="5">
    <source>
        <dbReference type="ARBA" id="ARBA00022692"/>
    </source>
</evidence>
<keyword evidence="5 13" id="KW-0812">Transmembrane</keyword>
<dbReference type="CDD" id="cd09629">
    <property type="entry name" value="DOMON_CIL1_like"/>
    <property type="match status" value="1"/>
</dbReference>
<reference evidence="16 17" key="1">
    <citation type="submission" date="2024-05" db="EMBL/GenBank/DDBJ databases">
        <title>Haplotype-resolved chromosome-level genome assembly of Huyou (Citrus changshanensis).</title>
        <authorList>
            <person name="Miao C."/>
            <person name="Chen W."/>
            <person name="Wu Y."/>
            <person name="Wang L."/>
            <person name="Zhao S."/>
            <person name="Grierson D."/>
            <person name="Xu C."/>
            <person name="Chen K."/>
        </authorList>
    </citation>
    <scope>NUCLEOTIDE SEQUENCE [LARGE SCALE GENOMIC DNA]</scope>
    <source>
        <strain evidence="16">01-14</strain>
        <tissue evidence="16">Leaf</tissue>
    </source>
</reference>
<dbReference type="AlphaFoldDB" id="A0AAP0MW88"/>
<dbReference type="InterPro" id="IPR005018">
    <property type="entry name" value="DOMON_domain"/>
</dbReference>
<dbReference type="Proteomes" id="UP001428341">
    <property type="component" value="Unassembled WGS sequence"/>
</dbReference>
<dbReference type="PANTHER" id="PTHR23130">
    <property type="entry name" value="CYTOCHROME B561 AND DOMON DOMAIN-CONTAINING PROTEIN"/>
    <property type="match status" value="1"/>
</dbReference>
<feature type="transmembrane region" description="Helical" evidence="13">
    <location>
        <begin position="236"/>
        <end position="256"/>
    </location>
</feature>
<evidence type="ECO:0000256" key="4">
    <source>
        <dbReference type="ARBA" id="ARBA00022617"/>
    </source>
</evidence>
<feature type="domain" description="DOMON" evidence="14">
    <location>
        <begin position="37"/>
        <end position="153"/>
    </location>
</feature>
<dbReference type="PROSITE" id="PS50836">
    <property type="entry name" value="DOMON"/>
    <property type="match status" value="2"/>
</dbReference>
<feature type="transmembrane region" description="Helical" evidence="13">
    <location>
        <begin position="611"/>
        <end position="628"/>
    </location>
</feature>
<dbReference type="Pfam" id="PF03188">
    <property type="entry name" value="Cytochrom_B561"/>
    <property type="match status" value="2"/>
</dbReference>
<evidence type="ECO:0000256" key="9">
    <source>
        <dbReference type="ARBA" id="ARBA00022989"/>
    </source>
</evidence>
<comment type="caution">
    <text evidence="16">The sequence shown here is derived from an EMBL/GenBank/DDBJ whole genome shotgun (WGS) entry which is preliminary data.</text>
</comment>
<dbReference type="FunFam" id="1.20.120.1770:FF:000007">
    <property type="entry name" value="Cytochrome b561 and DOMON domain-containing protein"/>
    <property type="match status" value="1"/>
</dbReference>
<feature type="transmembrane region" description="Helical" evidence="13">
    <location>
        <begin position="570"/>
        <end position="591"/>
    </location>
</feature>
<gene>
    <name evidence="16" type="ORF">WN944_011070</name>
</gene>
<feature type="region of interest" description="Disordered" evidence="12">
    <location>
        <begin position="512"/>
        <end position="535"/>
    </location>
</feature>
<dbReference type="PANTHER" id="PTHR23130:SF199">
    <property type="entry name" value="CYTOCHROME B561 AND DOMON DOMAIN-CONTAINING PROTEIN"/>
    <property type="match status" value="1"/>
</dbReference>
<comment type="cofactor">
    <cofactor evidence="1">
        <name>heme b</name>
        <dbReference type="ChEBI" id="CHEBI:60344"/>
    </cofactor>
</comment>
<keyword evidence="17" id="KW-1185">Reference proteome</keyword>
<feature type="transmembrane region" description="Helical" evidence="13">
    <location>
        <begin position="207"/>
        <end position="224"/>
    </location>
</feature>
<sequence length="730" mass="80658">MRKRFRSKEDSIPTIAFTMKLPFLLHHRHLHNKPVLLSSFLHWTYDPSTNVVDLAFRRSTPSSQWVTWALNPSGQRMAGSKCHVAFRNSTGAIRAYTSPIGSGTPTLQEGSLSFRVTNITATLVGNEHPITGDNARSVGTIDFRTGQIASNAGDFDSRQRKRNHTWFYLHLACQVSAYIIGAAGWATGIDLSSGISSLNRDYIHRNIGIALFSLATLQVFALLLRPKPDHKYRLYWNIYHWAVGYAIIVTSVFNVLKGLSLLDPEIQWWHAYIVTAISSGIISAALEAITWTIVVKRKKASEEKQNQRTNGVNEANGHAARTVRLEPEINMVNKAIACALFFSLVAALFASSYAQQTCGRQAFNNNKVYRTCTDLPVLNSFLHWNYDPSTNTVDLAFRHTTTSSSRWVAWALNPSGQRMAGSQCLVAFQNSTGRPVAYTTPIGSGSPTLQPGSLSFQVSNISATLEGNQWTIFATLQLTNDLLSTNQVWQEGPMNGDTPSIHALSGDNSRSVGTIDFRTGQTTAGGGSSDSRRRRRNTHGVLNAVSWGVLIPMGAMIARYLKVFKTANPAWFYLHVACQASGYIVGVAGWGTGIKLGNDSPGIKYNKHRNIGIALFAIGTLQMFAMLLRPKPDHKYRLYWNIYHWSLGYSVIVLSIINIFEGFDILDPEKKWKRAYIGILIFLGAVAALLEAITWVIVLKRKNGNSVKHHHSINGANGANGYGARTQQGA</sequence>
<comment type="function">
    <text evidence="11">May act as a catecholamine-responsive trans-membrane electron transporter.</text>
</comment>
<dbReference type="PROSITE" id="PS50939">
    <property type="entry name" value="CYTOCHROME_B561"/>
    <property type="match status" value="2"/>
</dbReference>
<evidence type="ECO:0008006" key="18">
    <source>
        <dbReference type="Google" id="ProtNLM"/>
    </source>
</evidence>
<keyword evidence="8" id="KW-0249">Electron transport</keyword>
<keyword evidence="7" id="KW-0732">Signal</keyword>
<keyword evidence="10 13" id="KW-0472">Membrane</keyword>
<evidence type="ECO:0000256" key="10">
    <source>
        <dbReference type="ARBA" id="ARBA00023136"/>
    </source>
</evidence>
<evidence type="ECO:0000256" key="11">
    <source>
        <dbReference type="ARBA" id="ARBA00053871"/>
    </source>
</evidence>
<dbReference type="GO" id="GO:0046872">
    <property type="term" value="F:metal ion binding"/>
    <property type="evidence" value="ECO:0007669"/>
    <property type="project" value="UniProtKB-KW"/>
</dbReference>
<dbReference type="InterPro" id="IPR045265">
    <property type="entry name" value="AIR12_DOMON"/>
</dbReference>
<evidence type="ECO:0000256" key="3">
    <source>
        <dbReference type="ARBA" id="ARBA00022448"/>
    </source>
</evidence>
<protein>
    <recommendedName>
        <fullName evidence="18">Cytochrome b561 and DOMON domain-containing protein</fullName>
    </recommendedName>
</protein>
<evidence type="ECO:0000256" key="7">
    <source>
        <dbReference type="ARBA" id="ARBA00022729"/>
    </source>
</evidence>
<feature type="transmembrane region" description="Helical" evidence="13">
    <location>
        <begin position="540"/>
        <end position="558"/>
    </location>
</feature>
<feature type="domain" description="Cytochrome b561" evidence="15">
    <location>
        <begin position="96"/>
        <end position="295"/>
    </location>
</feature>
<feature type="domain" description="DOMON" evidence="14">
    <location>
        <begin position="378"/>
        <end position="492"/>
    </location>
</feature>
<name>A0AAP0MW88_9ROSI</name>
<keyword evidence="3" id="KW-0813">Transport</keyword>
<evidence type="ECO:0000256" key="6">
    <source>
        <dbReference type="ARBA" id="ARBA00022723"/>
    </source>
</evidence>
<feature type="transmembrane region" description="Helical" evidence="13">
    <location>
        <begin position="268"/>
        <end position="294"/>
    </location>
</feature>
<dbReference type="EMBL" id="JBCGBO010000002">
    <property type="protein sequence ID" value="KAK9222634.1"/>
    <property type="molecule type" value="Genomic_DNA"/>
</dbReference>
<dbReference type="InterPro" id="IPR006593">
    <property type="entry name" value="Cyt_b561/ferric_Rdtase_TM"/>
</dbReference>
<feature type="domain" description="Cytochrome b561" evidence="15">
    <location>
        <begin position="503"/>
        <end position="699"/>
    </location>
</feature>
<accession>A0AAP0MW88</accession>